<reference evidence="4" key="1">
    <citation type="submission" date="2018-05" db="EMBL/GenBank/DDBJ databases">
        <authorList>
            <person name="Lanie J.A."/>
            <person name="Ng W.-L."/>
            <person name="Kazmierczak K.M."/>
            <person name="Andrzejewski T.M."/>
            <person name="Davidsen T.M."/>
            <person name="Wayne K.J."/>
            <person name="Tettelin H."/>
            <person name="Glass J.I."/>
            <person name="Rusch D."/>
            <person name="Podicherti R."/>
            <person name="Tsui H.-C.T."/>
            <person name="Winkler M.E."/>
        </authorList>
    </citation>
    <scope>NUCLEOTIDE SEQUENCE</scope>
</reference>
<dbReference type="Gene3D" id="3.30.190.10">
    <property type="entry name" value="Ribulose bisphosphate carboxylase, small subunit"/>
    <property type="match status" value="1"/>
</dbReference>
<dbReference type="InterPro" id="IPR000894">
    <property type="entry name" value="RuBisCO_ssu_dom"/>
</dbReference>
<organism evidence="4">
    <name type="scientific">marine metagenome</name>
    <dbReference type="NCBI Taxonomy" id="408172"/>
    <lineage>
        <taxon>unclassified sequences</taxon>
        <taxon>metagenomes</taxon>
        <taxon>ecological metagenomes</taxon>
    </lineage>
</organism>
<gene>
    <name evidence="4" type="ORF">METZ01_LOCUS8961</name>
</gene>
<dbReference type="SMART" id="SM00961">
    <property type="entry name" value="RuBisCO_small"/>
    <property type="match status" value="1"/>
</dbReference>
<dbReference type="HAMAP" id="MF_00859">
    <property type="entry name" value="RuBisCO_S_bact"/>
    <property type="match status" value="1"/>
</dbReference>
<dbReference type="SUPFAM" id="SSF55239">
    <property type="entry name" value="RuBisCO, small subunit"/>
    <property type="match status" value="1"/>
</dbReference>
<dbReference type="Pfam" id="PF00101">
    <property type="entry name" value="RuBisCO_small"/>
    <property type="match status" value="1"/>
</dbReference>
<sequence length="116" mass="13465">MSNIQDYPSRIGERSSLKLGTFSYLTQMNSDRLRKQIDYLVRQNWDAALEHVEPERAGSNYWYLWKLPLFGERNADVILDEIEACKTANPGHHVRLIGYDKLRQTQGTAMVVHRGD</sequence>
<evidence type="ECO:0000256" key="1">
    <source>
        <dbReference type="ARBA" id="ARBA00022567"/>
    </source>
</evidence>
<evidence type="ECO:0000256" key="2">
    <source>
        <dbReference type="ARBA" id="ARBA00023300"/>
    </source>
</evidence>
<dbReference type="InterPro" id="IPR036385">
    <property type="entry name" value="RuBisCO_ssu_sf"/>
</dbReference>
<dbReference type="AlphaFoldDB" id="A0A381NNK4"/>
<proteinExistence type="inferred from homology"/>
<dbReference type="EMBL" id="UINC01000480">
    <property type="protein sequence ID" value="SUZ56107.1"/>
    <property type="molecule type" value="Genomic_DNA"/>
</dbReference>
<dbReference type="CDD" id="cd03527">
    <property type="entry name" value="RuBisCO_small"/>
    <property type="match status" value="1"/>
</dbReference>
<feature type="domain" description="Ribulose bisphosphate carboxylase small subunit" evidence="3">
    <location>
        <begin position="18"/>
        <end position="115"/>
    </location>
</feature>
<dbReference type="GO" id="GO:0019253">
    <property type="term" value="P:reductive pentose-phosphate cycle"/>
    <property type="evidence" value="ECO:0007669"/>
    <property type="project" value="UniProtKB-KW"/>
</dbReference>
<accession>A0A381NNK4</accession>
<dbReference type="PANTHER" id="PTHR31262">
    <property type="entry name" value="RIBULOSE BISPHOSPHATE CARBOXYLASE SMALL CHAIN 1, CHLOROPLASTIC"/>
    <property type="match status" value="1"/>
</dbReference>
<keyword evidence="1" id="KW-0113">Calvin cycle</keyword>
<evidence type="ECO:0000313" key="4">
    <source>
        <dbReference type="EMBL" id="SUZ56107.1"/>
    </source>
</evidence>
<name>A0A381NNK4_9ZZZZ</name>
<evidence type="ECO:0000259" key="3">
    <source>
        <dbReference type="SMART" id="SM00961"/>
    </source>
</evidence>
<keyword evidence="2" id="KW-0120">Carbon dioxide fixation</keyword>
<protein>
    <recommendedName>
        <fullName evidence="3">Ribulose bisphosphate carboxylase small subunit domain-containing protein</fullName>
    </recommendedName>
</protein>
<dbReference type="InterPro" id="IPR024681">
    <property type="entry name" value="RuBisCO_ssu"/>
</dbReference>